<sequence length="393" mass="44352">MGEYELELVSQHPALTAQNPLSTPLKVLNIMNRGKAPFSSSNQLVTAIRGKSTEHIKEKGSRDNAHRARTAQLASLCYTISMYTPEDAAREAGSAEGNALWRAIKTQFPQALANATYNRKLNDDQAVFIARSKKTPAESLGFLAGDVRFKKNYKVILSLTKNPKTPLRVAIALLKYVKIFDLADLTRNHFVPSVTRQRVQVMINDRLKGMPSGVKIALARRASTDIIIKLMEKSDSMVADACLESPILTEDKLFQVIQRQATKPHVVRAIAGHPKWSLRYRLRYGLIRNTYTPMEAVERFIEGMKSRDLKDLYGDTRVPPSTKPFIHRELLRRDEDTEPVVDEVHELDEHEDRVLGDEEVSGLIEESSRFVDTSGDDPEEEPPYEPDEPDESE</sequence>
<accession>A0A0F9MYM1</accession>
<feature type="compositionally biased region" description="Acidic residues" evidence="1">
    <location>
        <begin position="374"/>
        <end position="393"/>
    </location>
</feature>
<feature type="compositionally biased region" description="Basic and acidic residues" evidence="1">
    <location>
        <begin position="344"/>
        <end position="356"/>
    </location>
</feature>
<protein>
    <submittedName>
        <fullName evidence="2">Uncharacterized protein</fullName>
    </submittedName>
</protein>
<name>A0A0F9MYM1_9ZZZZ</name>
<dbReference type="EMBL" id="LAZR01007980">
    <property type="protein sequence ID" value="KKM81695.1"/>
    <property type="molecule type" value="Genomic_DNA"/>
</dbReference>
<organism evidence="2">
    <name type="scientific">marine sediment metagenome</name>
    <dbReference type="NCBI Taxonomy" id="412755"/>
    <lineage>
        <taxon>unclassified sequences</taxon>
        <taxon>metagenomes</taxon>
        <taxon>ecological metagenomes</taxon>
    </lineage>
</organism>
<evidence type="ECO:0000256" key="1">
    <source>
        <dbReference type="SAM" id="MobiDB-lite"/>
    </source>
</evidence>
<proteinExistence type="predicted"/>
<reference evidence="2" key="1">
    <citation type="journal article" date="2015" name="Nature">
        <title>Complex archaea that bridge the gap between prokaryotes and eukaryotes.</title>
        <authorList>
            <person name="Spang A."/>
            <person name="Saw J.H."/>
            <person name="Jorgensen S.L."/>
            <person name="Zaremba-Niedzwiedzka K."/>
            <person name="Martijn J."/>
            <person name="Lind A.E."/>
            <person name="van Eijk R."/>
            <person name="Schleper C."/>
            <person name="Guy L."/>
            <person name="Ettema T.J."/>
        </authorList>
    </citation>
    <scope>NUCLEOTIDE SEQUENCE</scope>
</reference>
<evidence type="ECO:0000313" key="2">
    <source>
        <dbReference type="EMBL" id="KKM81695.1"/>
    </source>
</evidence>
<dbReference type="AlphaFoldDB" id="A0A0F9MYM1"/>
<gene>
    <name evidence="2" type="ORF">LCGC14_1327160</name>
</gene>
<comment type="caution">
    <text evidence="2">The sequence shown here is derived from an EMBL/GenBank/DDBJ whole genome shotgun (WGS) entry which is preliminary data.</text>
</comment>
<feature type="region of interest" description="Disordered" evidence="1">
    <location>
        <begin position="344"/>
        <end position="393"/>
    </location>
</feature>